<feature type="region of interest" description="Disordered" evidence="24">
    <location>
        <begin position="1391"/>
        <end position="1413"/>
    </location>
</feature>
<evidence type="ECO:0000256" key="24">
    <source>
        <dbReference type="SAM" id="MobiDB-lite"/>
    </source>
</evidence>
<evidence type="ECO:0000256" key="21">
    <source>
        <dbReference type="ARBA" id="ARBA00061564"/>
    </source>
</evidence>
<dbReference type="Pfam" id="PF12295">
    <property type="entry name" value="Symplekin_C"/>
    <property type="match status" value="1"/>
</dbReference>
<keyword evidence="18" id="KW-0539">Nucleus</keyword>
<evidence type="ECO:0000313" key="28">
    <source>
        <dbReference type="Proteomes" id="UP000008912"/>
    </source>
</evidence>
<dbReference type="GO" id="GO:0007155">
    <property type="term" value="P:cell adhesion"/>
    <property type="evidence" value="ECO:0007669"/>
    <property type="project" value="UniProtKB-KW"/>
</dbReference>
<proteinExistence type="inferred from homology"/>
<dbReference type="Pfam" id="PF11935">
    <property type="entry name" value="SYMPK_PTA1_N"/>
    <property type="match status" value="1"/>
</dbReference>
<comment type="subcellular location">
    <subcellularLocation>
        <location evidence="3">Cell junction</location>
        <location evidence="3">Tight junction</location>
    </subcellularLocation>
    <subcellularLocation>
        <location evidence="1">Cell membrane</location>
        <topology evidence="1">Peripheral membrane protein</topology>
        <orientation evidence="1">Cytoplasmic side</orientation>
    </subcellularLocation>
    <subcellularLocation>
        <location evidence="2">Cytoplasm</location>
        <location evidence="2">Cytoskeleton</location>
        <location evidence="2">Cilium axoneme</location>
    </subcellularLocation>
    <subcellularLocation>
        <location evidence="4">Nucleus</location>
        <location evidence="4">Nucleoplasm</location>
    </subcellularLocation>
</comment>
<evidence type="ECO:0000256" key="23">
    <source>
        <dbReference type="ARBA" id="ARBA00072137"/>
    </source>
</evidence>
<keyword evidence="13" id="KW-0130">Cell adhesion</keyword>
<dbReference type="GO" id="GO:0005886">
    <property type="term" value="C:plasma membrane"/>
    <property type="evidence" value="ECO:0007669"/>
    <property type="project" value="UniProtKB-SubCell"/>
</dbReference>
<evidence type="ECO:0000256" key="12">
    <source>
        <dbReference type="ARBA" id="ARBA00022843"/>
    </source>
</evidence>
<dbReference type="Gene3D" id="1.25.10.10">
    <property type="entry name" value="Leucine-rich Repeat Variant"/>
    <property type="match status" value="1"/>
</dbReference>
<dbReference type="InterPro" id="IPR032460">
    <property type="entry name" value="Symplekin/Pta1_N"/>
</dbReference>
<feature type="region of interest" description="Disordered" evidence="24">
    <location>
        <begin position="1505"/>
        <end position="1543"/>
    </location>
</feature>
<evidence type="ECO:0000256" key="6">
    <source>
        <dbReference type="ARBA" id="ARBA00022475"/>
    </source>
</evidence>
<evidence type="ECO:0000256" key="4">
    <source>
        <dbReference type="ARBA" id="ARBA00004642"/>
    </source>
</evidence>
<dbReference type="InterPro" id="IPR016024">
    <property type="entry name" value="ARM-type_fold"/>
</dbReference>
<feature type="region of interest" description="Disordered" evidence="24">
    <location>
        <begin position="1194"/>
        <end position="1225"/>
    </location>
</feature>
<comment type="subunit">
    <text evidence="22">Found in a heat-sensitive complex at least composed of several cleavage and polyadenylation specific and cleavage stimulation factors. Interacts with CPSF2, CPSF3 and CSTF2. Interacts (via N-terminus) with HSF1; this interaction is direct and occurs upon heat shock. Interacts with SSU72.</text>
</comment>
<dbReference type="GO" id="GO:0001534">
    <property type="term" value="C:radial spoke"/>
    <property type="evidence" value="ECO:0007669"/>
    <property type="project" value="InterPro"/>
</dbReference>
<gene>
    <name evidence="27" type="primary">SYMPK</name>
</gene>
<feature type="region of interest" description="Disordered" evidence="24">
    <location>
        <begin position="1050"/>
        <end position="1084"/>
    </location>
</feature>
<reference evidence="27 28" key="1">
    <citation type="journal article" date="2010" name="Nature">
        <title>The sequence and de novo assembly of the giant panda genome.</title>
        <authorList>
            <person name="Li R."/>
            <person name="Fan W."/>
            <person name="Tian G."/>
            <person name="Zhu H."/>
            <person name="He L."/>
            <person name="Cai J."/>
            <person name="Huang Q."/>
            <person name="Cai Q."/>
            <person name="Li B."/>
            <person name="Bai Y."/>
            <person name="Zhang Z."/>
            <person name="Zhang Y."/>
            <person name="Wang W."/>
            <person name="Li J."/>
            <person name="Wei F."/>
            <person name="Li H."/>
            <person name="Jian M."/>
            <person name="Li J."/>
            <person name="Zhang Z."/>
            <person name="Nielsen R."/>
            <person name="Li D."/>
            <person name="Gu W."/>
            <person name="Yang Z."/>
            <person name="Xuan Z."/>
            <person name="Ryder O.A."/>
            <person name="Leung F.C."/>
            <person name="Zhou Y."/>
            <person name="Cao J."/>
            <person name="Sun X."/>
            <person name="Fu Y."/>
            <person name="Fang X."/>
            <person name="Guo X."/>
            <person name="Wang B."/>
            <person name="Hou R."/>
            <person name="Shen F."/>
            <person name="Mu B."/>
            <person name="Ni P."/>
            <person name="Lin R."/>
            <person name="Qian W."/>
            <person name="Wang G."/>
            <person name="Yu C."/>
            <person name="Nie W."/>
            <person name="Wang J."/>
            <person name="Wu Z."/>
            <person name="Liang H."/>
            <person name="Min J."/>
            <person name="Wu Q."/>
            <person name="Cheng S."/>
            <person name="Ruan J."/>
            <person name="Wang M."/>
            <person name="Shi Z."/>
            <person name="Wen M."/>
            <person name="Liu B."/>
            <person name="Ren X."/>
            <person name="Zheng H."/>
            <person name="Dong D."/>
            <person name="Cook K."/>
            <person name="Shan G."/>
            <person name="Zhang H."/>
            <person name="Kosiol C."/>
            <person name="Xie X."/>
            <person name="Lu Z."/>
            <person name="Zheng H."/>
            <person name="Li Y."/>
            <person name="Steiner C.C."/>
            <person name="Lam T.T."/>
            <person name="Lin S."/>
            <person name="Zhang Q."/>
            <person name="Li G."/>
            <person name="Tian J."/>
            <person name="Gong T."/>
            <person name="Liu H."/>
            <person name="Zhang D."/>
            <person name="Fang L."/>
            <person name="Ye C."/>
            <person name="Zhang J."/>
            <person name="Hu W."/>
            <person name="Xu A."/>
            <person name="Ren Y."/>
            <person name="Zhang G."/>
            <person name="Bruford M.W."/>
            <person name="Li Q."/>
            <person name="Ma L."/>
            <person name="Guo Y."/>
            <person name="An N."/>
            <person name="Hu Y."/>
            <person name="Zheng Y."/>
            <person name="Shi Y."/>
            <person name="Li Z."/>
            <person name="Liu Q."/>
            <person name="Chen Y."/>
            <person name="Zhao J."/>
            <person name="Qu N."/>
            <person name="Zhao S."/>
            <person name="Tian F."/>
            <person name="Wang X."/>
            <person name="Wang H."/>
            <person name="Xu L."/>
            <person name="Liu X."/>
            <person name="Vinar T."/>
            <person name="Wang Y."/>
            <person name="Lam T.W."/>
            <person name="Yiu S.M."/>
            <person name="Liu S."/>
            <person name="Zhang H."/>
            <person name="Li D."/>
            <person name="Huang Y."/>
            <person name="Wang X."/>
            <person name="Yang G."/>
            <person name="Jiang Z."/>
            <person name="Wang J."/>
            <person name="Qin N."/>
            <person name="Li L."/>
            <person name="Li J."/>
            <person name="Bolund L."/>
            <person name="Kristiansen K."/>
            <person name="Wong G.K."/>
            <person name="Olson M."/>
            <person name="Zhang X."/>
            <person name="Li S."/>
            <person name="Yang H."/>
            <person name="Wang J."/>
            <person name="Wang J."/>
        </authorList>
    </citation>
    <scope>NUCLEOTIDE SEQUENCE [LARGE SCALE GENOMIC DNA]</scope>
</reference>
<evidence type="ECO:0000256" key="14">
    <source>
        <dbReference type="ARBA" id="ARBA00022949"/>
    </source>
</evidence>
<evidence type="ECO:0000256" key="19">
    <source>
        <dbReference type="ARBA" id="ARBA00023273"/>
    </source>
</evidence>
<dbReference type="InterPro" id="IPR022075">
    <property type="entry name" value="Symplekin_C"/>
</dbReference>
<evidence type="ECO:0000256" key="11">
    <source>
        <dbReference type="ARBA" id="ARBA00022737"/>
    </source>
</evidence>
<dbReference type="FunFam" id="1.25.10.10:FF:000106">
    <property type="entry name" value="Symplekin"/>
    <property type="match status" value="1"/>
</dbReference>
<dbReference type="GO" id="GO:0060294">
    <property type="term" value="P:cilium movement involved in cell motility"/>
    <property type="evidence" value="ECO:0007669"/>
    <property type="project" value="InterPro"/>
</dbReference>
<organism evidence="27 28">
    <name type="scientific">Ailuropoda melanoleuca</name>
    <name type="common">Giant panda</name>
    <dbReference type="NCBI Taxonomy" id="9646"/>
    <lineage>
        <taxon>Eukaryota</taxon>
        <taxon>Metazoa</taxon>
        <taxon>Chordata</taxon>
        <taxon>Craniata</taxon>
        <taxon>Vertebrata</taxon>
        <taxon>Euteleostomi</taxon>
        <taxon>Mammalia</taxon>
        <taxon>Eutheria</taxon>
        <taxon>Laurasiatheria</taxon>
        <taxon>Carnivora</taxon>
        <taxon>Caniformia</taxon>
        <taxon>Ursidae</taxon>
        <taxon>Ailuropoda</taxon>
    </lineage>
</organism>
<comment type="similarity">
    <text evidence="21">Belongs to the Symplekin family.</text>
</comment>
<evidence type="ECO:0000259" key="26">
    <source>
        <dbReference type="Pfam" id="PF12295"/>
    </source>
</evidence>
<dbReference type="GO" id="GO:0005847">
    <property type="term" value="C:mRNA cleavage and polyadenylation specificity factor complex"/>
    <property type="evidence" value="ECO:0007669"/>
    <property type="project" value="TreeGrafter"/>
</dbReference>
<evidence type="ECO:0000256" key="18">
    <source>
        <dbReference type="ARBA" id="ARBA00023242"/>
    </source>
</evidence>
<evidence type="ECO:0000256" key="17">
    <source>
        <dbReference type="ARBA" id="ARBA00023212"/>
    </source>
</evidence>
<evidence type="ECO:0000256" key="3">
    <source>
        <dbReference type="ARBA" id="ARBA00004435"/>
    </source>
</evidence>
<dbReference type="GO" id="GO:0005923">
    <property type="term" value="C:bicellular tight junction"/>
    <property type="evidence" value="ECO:0007669"/>
    <property type="project" value="UniProtKB-SubCell"/>
</dbReference>
<feature type="compositionally biased region" description="Polar residues" evidence="24">
    <location>
        <begin position="380"/>
        <end position="392"/>
    </location>
</feature>
<comment type="function">
    <text evidence="20">Scaffold protein that functions as a component of a multimolecular complex involved in histone mRNA 3'-end processing. Specific component of the tight junction (TJ) plaque, but might not be an exclusively junctional component. May have a house-keeping rule. Is involved in pre-mRNA polyadenylation. Enhances SSU72 phosphatase activity.</text>
</comment>
<feature type="compositionally biased region" description="Acidic residues" evidence="24">
    <location>
        <begin position="1194"/>
        <end position="1205"/>
    </location>
</feature>
<dbReference type="Proteomes" id="UP000008912">
    <property type="component" value="Unassembled WGS sequence"/>
</dbReference>
<reference evidence="27" key="3">
    <citation type="submission" date="2025-09" db="UniProtKB">
        <authorList>
            <consortium name="Ensembl"/>
        </authorList>
    </citation>
    <scope>IDENTIFICATION</scope>
</reference>
<feature type="compositionally biased region" description="Low complexity" evidence="24">
    <location>
        <begin position="1515"/>
        <end position="1525"/>
    </location>
</feature>
<keyword evidence="19" id="KW-0966">Cell projection</keyword>
<feature type="domain" description="Symplekin/Pta1 N-terminal" evidence="25">
    <location>
        <begin position="123"/>
        <end position="346"/>
    </location>
</feature>
<keyword evidence="11" id="KW-0677">Repeat</keyword>
<feature type="region of interest" description="Disordered" evidence="24">
    <location>
        <begin position="336"/>
        <end position="392"/>
    </location>
</feature>
<evidence type="ECO:0000259" key="25">
    <source>
        <dbReference type="Pfam" id="PF11935"/>
    </source>
</evidence>
<evidence type="ECO:0000256" key="16">
    <source>
        <dbReference type="ARBA" id="ARBA00023136"/>
    </source>
</evidence>
<keyword evidence="10" id="KW-0507">mRNA processing</keyword>
<evidence type="ECO:0000256" key="22">
    <source>
        <dbReference type="ARBA" id="ARBA00063312"/>
    </source>
</evidence>
<reference evidence="27" key="2">
    <citation type="submission" date="2025-08" db="UniProtKB">
        <authorList>
            <consortium name="Ensembl"/>
        </authorList>
    </citation>
    <scope>IDENTIFICATION</scope>
</reference>
<keyword evidence="8" id="KW-1017">Isopeptide bond</keyword>
<feature type="compositionally biased region" description="Acidic residues" evidence="24">
    <location>
        <begin position="1330"/>
        <end position="1339"/>
    </location>
</feature>
<dbReference type="SUPFAM" id="SSF48371">
    <property type="entry name" value="ARM repeat"/>
    <property type="match status" value="1"/>
</dbReference>
<keyword evidence="9" id="KW-0597">Phosphoprotein</keyword>
<dbReference type="GO" id="GO:0006397">
    <property type="term" value="P:mRNA processing"/>
    <property type="evidence" value="ECO:0007669"/>
    <property type="project" value="UniProtKB-KW"/>
</dbReference>
<evidence type="ECO:0000313" key="27">
    <source>
        <dbReference type="Ensembl" id="ENSAMEP00000041684.1"/>
    </source>
</evidence>
<feature type="compositionally biased region" description="Basic and acidic residues" evidence="24">
    <location>
        <begin position="349"/>
        <end position="362"/>
    </location>
</feature>
<dbReference type="PANTHER" id="PTHR15245:SF20">
    <property type="entry name" value="SYMPLEKIN"/>
    <property type="match status" value="1"/>
</dbReference>
<feature type="domain" description="Symplekin C-terminal" evidence="26">
    <location>
        <begin position="784"/>
        <end position="965"/>
    </location>
</feature>
<evidence type="ECO:0000256" key="8">
    <source>
        <dbReference type="ARBA" id="ARBA00022499"/>
    </source>
</evidence>
<evidence type="ECO:0000256" key="20">
    <source>
        <dbReference type="ARBA" id="ARBA00053251"/>
    </source>
</evidence>
<evidence type="ECO:0000256" key="5">
    <source>
        <dbReference type="ARBA" id="ARBA00022427"/>
    </source>
</evidence>
<keyword evidence="15" id="KW-0969">Cilium</keyword>
<keyword evidence="17" id="KW-0206">Cytoskeleton</keyword>
<evidence type="ECO:0000256" key="15">
    <source>
        <dbReference type="ARBA" id="ARBA00023069"/>
    </source>
</evidence>
<evidence type="ECO:0000256" key="9">
    <source>
        <dbReference type="ARBA" id="ARBA00022553"/>
    </source>
</evidence>
<dbReference type="GeneTree" id="ENSGT00390000017045"/>
<dbReference type="PANTHER" id="PTHR15245">
    <property type="entry name" value="SYMPLEKIN-RELATED"/>
    <property type="match status" value="1"/>
</dbReference>
<evidence type="ECO:0000256" key="10">
    <source>
        <dbReference type="ARBA" id="ARBA00022664"/>
    </source>
</evidence>
<feature type="region of interest" description="Disordered" evidence="24">
    <location>
        <begin position="1330"/>
        <end position="1349"/>
    </location>
</feature>
<protein>
    <recommendedName>
        <fullName evidence="23">Symplekin</fullName>
    </recommendedName>
</protein>
<dbReference type="Pfam" id="PF04712">
    <property type="entry name" value="Radial_spoke"/>
    <property type="match status" value="1"/>
</dbReference>
<sequence length="1543" mass="171806">MAGNSGDSVTRRSVASQFFTQEEGPGIDGMTTSERVVDLLNQAALITNDSKITVLKQVQELIINKDPTLLDNFLDEIIAFQADKSIEVRKFVIGFIEEACKRDIELLLKLIANLNMLLRDENVNVVKKAILTMTQLYKVALQWMVKSRVISELQEACWDMVSAMAADIILLLDSDNDGIRTHAIKFVEGLIVTLSPRMPDSEVPRRQEHDISLDRIPRDHPYIQYNMLWEEGKAALEQLLKFMVHPAISSINLTTALGSLANIARQRPMFMSEVIQAYETLHANLPPTLAKSQVSSVRKNLKLHLLSVLKHPASLEFQAQITTLLVDLGTPQAEIARNMPSAKDARKRPRDDADSTLKKMKLEPNLGEDDEDKDLEPGPSGTSKASAQISGQSDTDITAEFLQPLLTPDNVANLVLISMVYLPEAMPASFQAIYTPVESAGTEAQIKHLARLMATQMTAAGLGPGVEQTKQCKEEPKEEKVVKPESVLIKRRLSAQGQAISVVGSLSSMSALEEEAPQAKRRPEPIIPVTQPRLAGAGGRKKIFRLSDVLKPLTDAQVEAMKLGAVKRILRAEKAVACSGAAQVRIKILASLVTQFDSGLKAEVLSFILEDVRARLDLAFAWLYQEYNAYLAAGASGTLDKYEDCLIRLLSGLQEKPDQKDGIFTKVVLEAPLITESALEVIRKYCEDESRTYLGMSTLRDLIFKRPSRQFQYLHVLLDLSSHEKDKIRGMGMNSPELLLLVENCPKGAETLVTRCLHSLTDKVPPSPELVKRVRDLYHKRLPDVRFLIPVLNGLEKKEVIQALPKLIKLNPIVVKEVFNRLLGTQHGEGNSALSPLNPGELLIALHNIDSVKCDMKSIIKATNLCFAERNVYTSEVLAVVMQQLMEQSPLPMLLMRTVIQSLTMYPRLGGFVMNILSRLIMKQVWKYPKVWEGFIKCCQRTKPQSFQVILQLPPQQLGAVFDKCPELREPLLAHVRSFTPHQQAHIPNSIMTILEASGKQEPEAKEVPAGPLEEDDLEPLALAPAPAPRPPQDLIGLRLAQEKALKRQLEEEQKLKPGGVGALSSSSSSSSTRPGPPQPEEAIDFREEGPECETPAIFISMDDDSGLTEAALLDSSLEGPLPKAETAVPNIMETAFYFEQAGVGLSSDESFRIFLALKQLVEQQPIHTCRFWGKILGLSRSYLVAEVEFREGEEEGEEVEEMMEGGEGLEAHGEEEGEEDEEKVTDIIPKPMWKPPPVIPKEESRSGTNKYLYFVCNEPGRPWTRLPHVTPVQIVQARKIKKFFTGYLDAPVISFPPFPGNEANYLRAQIARISAATHISPLGFYQFGEEEGDEEEEGGAGRDSYEENPDFEGIPVLELVDSMANWVHHTQHILPQGRCTWVNPLQKMEEEEELGEEEEKADEGMEEVEQEVGPPLLTPLSEDAEIMHMSPWTARLSCSLCPQYSVAVVRSNLWPGAYAYASGKKFENIYIGWGHKYSPENFNPPLPAPIQHEYPSSLDIMEISDPTVEEEQALKAAQEQALAAAEEEEEDEEEDEDEDLED</sequence>
<keyword evidence="7" id="KW-0963">Cytoplasm</keyword>
<accession>A0A7N5KKL3</accession>
<keyword evidence="28" id="KW-1185">Reference proteome</keyword>
<feature type="compositionally biased region" description="Acidic residues" evidence="24">
    <location>
        <begin position="1526"/>
        <end position="1543"/>
    </location>
</feature>
<evidence type="ECO:0000256" key="2">
    <source>
        <dbReference type="ARBA" id="ARBA00004430"/>
    </source>
</evidence>
<dbReference type="GO" id="GO:0060271">
    <property type="term" value="P:cilium assembly"/>
    <property type="evidence" value="ECO:0007669"/>
    <property type="project" value="InterPro"/>
</dbReference>
<keyword evidence="12" id="KW-0832">Ubl conjugation</keyword>
<dbReference type="InterPro" id="IPR006802">
    <property type="entry name" value="Radial_spoke"/>
</dbReference>
<dbReference type="Ensembl" id="ENSAMET00000030525.1">
    <property type="protein sequence ID" value="ENSAMEP00000041684.1"/>
    <property type="gene ID" value="ENSAMEG00000000680.2"/>
</dbReference>
<feature type="compositionally biased region" description="Acidic residues" evidence="24">
    <location>
        <begin position="1391"/>
        <end position="1411"/>
    </location>
</feature>
<evidence type="ECO:0000256" key="1">
    <source>
        <dbReference type="ARBA" id="ARBA00004413"/>
    </source>
</evidence>
<dbReference type="InterPro" id="IPR011989">
    <property type="entry name" value="ARM-like"/>
</dbReference>
<keyword evidence="5" id="KW-0796">Tight junction</keyword>
<keyword evidence="6" id="KW-1003">Cell membrane</keyword>
<keyword evidence="16" id="KW-0472">Membrane</keyword>
<keyword evidence="14" id="KW-0965">Cell junction</keyword>
<name>A0A7N5KKL3_AILME</name>
<dbReference type="InterPro" id="IPR021850">
    <property type="entry name" value="Symplekin/Pta1"/>
</dbReference>
<evidence type="ECO:0000256" key="13">
    <source>
        <dbReference type="ARBA" id="ARBA00022889"/>
    </source>
</evidence>
<dbReference type="GO" id="GO:0016604">
    <property type="term" value="C:nuclear body"/>
    <property type="evidence" value="ECO:0007669"/>
    <property type="project" value="UniProtKB-ARBA"/>
</dbReference>
<evidence type="ECO:0000256" key="7">
    <source>
        <dbReference type="ARBA" id="ARBA00022490"/>
    </source>
</evidence>